<dbReference type="Proteomes" id="UP000485880">
    <property type="component" value="Unassembled WGS sequence"/>
</dbReference>
<dbReference type="AlphaFoldDB" id="A0A8B6M143"/>
<accession>A0A8B6M143</accession>
<dbReference type="GO" id="GO:0016740">
    <property type="term" value="F:transferase activity"/>
    <property type="evidence" value="ECO:0007669"/>
    <property type="project" value="UniProtKB-KW"/>
</dbReference>
<evidence type="ECO:0000313" key="2">
    <source>
        <dbReference type="Proteomes" id="UP000485880"/>
    </source>
</evidence>
<dbReference type="SUPFAM" id="SSF53448">
    <property type="entry name" value="Nucleotide-diphospho-sugar transferases"/>
    <property type="match status" value="1"/>
</dbReference>
<organism evidence="1 2">
    <name type="scientific">Methylocella tundrae</name>
    <dbReference type="NCBI Taxonomy" id="227605"/>
    <lineage>
        <taxon>Bacteria</taxon>
        <taxon>Pseudomonadati</taxon>
        <taxon>Pseudomonadota</taxon>
        <taxon>Alphaproteobacteria</taxon>
        <taxon>Hyphomicrobiales</taxon>
        <taxon>Beijerinckiaceae</taxon>
        <taxon>Methylocella</taxon>
    </lineage>
</organism>
<dbReference type="Gene3D" id="3.90.550.10">
    <property type="entry name" value="Spore Coat Polysaccharide Biosynthesis Protein SpsA, Chain A"/>
    <property type="match status" value="1"/>
</dbReference>
<name>A0A8B6M143_METTU</name>
<gene>
    <name evidence="1" type="ORF">MPC4_10494</name>
</gene>
<comment type="caution">
    <text evidence="1">The sequence shown here is derived from an EMBL/GenBank/DDBJ whole genome shotgun (WGS) entry which is preliminary data.</text>
</comment>
<protein>
    <submittedName>
        <fullName evidence="1">Glycosyltransferase</fullName>
    </submittedName>
</protein>
<dbReference type="Pfam" id="PF13641">
    <property type="entry name" value="Glyco_tranf_2_3"/>
    <property type="match status" value="1"/>
</dbReference>
<keyword evidence="1" id="KW-0808">Transferase</keyword>
<sequence length="297" mass="32836">MERSLKIAVGIATSGRPAILRETLRELSRQSRLPDCVFVCPADRTDYDAAEAVSLPFPVFVAKGPRGLCHQRNAIIDLAHAFDVLVFFDDDFLAFPSYLAELEQCFTAQPEIVAATGHIIADGASGPGLNVAAGLGALASFEDATIERPVTDTYTAYGCNMAVRLAPVYENGLRFDEALPLYAWLEDVDLCRQLKPYGRIVKNARMVGVHLGHKGGRTSGVRYGYSQIANPLYLWRKGTFRFNLALDHMARNFLANSGKMLRPEPWVDRRGRAYGNALALLDLVRGRLHPTRILDLD</sequence>
<keyword evidence="2" id="KW-1185">Reference proteome</keyword>
<dbReference type="InterPro" id="IPR029044">
    <property type="entry name" value="Nucleotide-diphossugar_trans"/>
</dbReference>
<evidence type="ECO:0000313" key="1">
    <source>
        <dbReference type="EMBL" id="VTZ48538.1"/>
    </source>
</evidence>
<dbReference type="EMBL" id="CABFMQ020000001">
    <property type="protein sequence ID" value="VTZ48538.1"/>
    <property type="molecule type" value="Genomic_DNA"/>
</dbReference>
<dbReference type="CDD" id="cd00761">
    <property type="entry name" value="Glyco_tranf_GTA_type"/>
    <property type="match status" value="1"/>
</dbReference>
<reference evidence="1 2" key="1">
    <citation type="submission" date="2019-05" db="EMBL/GenBank/DDBJ databases">
        <authorList>
            <person name="Farhan Ul Haque M."/>
        </authorList>
    </citation>
    <scope>NUCLEOTIDE SEQUENCE [LARGE SCALE GENOMIC DNA]</scope>
    <source>
        <strain evidence="1">2</strain>
    </source>
</reference>
<proteinExistence type="predicted"/>